<proteinExistence type="predicted"/>
<evidence type="ECO:0000313" key="2">
    <source>
        <dbReference type="Proteomes" id="UP000034803"/>
    </source>
</evidence>
<organism evidence="1 2">
    <name type="scientific">Candidatus Woesebacteria bacterium GW2011_GWC2_31_9</name>
    <dbReference type="NCBI Taxonomy" id="1618586"/>
    <lineage>
        <taxon>Bacteria</taxon>
        <taxon>Candidatus Woeseibacteriota</taxon>
    </lineage>
</organism>
<name>A0A0G0AZC0_9BACT</name>
<reference evidence="1 2" key="1">
    <citation type="journal article" date="2015" name="Nature">
        <title>rRNA introns, odd ribosomes, and small enigmatic genomes across a large radiation of phyla.</title>
        <authorList>
            <person name="Brown C.T."/>
            <person name="Hug L.A."/>
            <person name="Thomas B.C."/>
            <person name="Sharon I."/>
            <person name="Castelle C.J."/>
            <person name="Singh A."/>
            <person name="Wilkins M.J."/>
            <person name="Williams K.H."/>
            <person name="Banfield J.F."/>
        </authorList>
    </citation>
    <scope>NUCLEOTIDE SEQUENCE [LARGE SCALE GENOMIC DNA]</scope>
</reference>
<evidence type="ECO:0000313" key="1">
    <source>
        <dbReference type="EMBL" id="KKP31895.1"/>
    </source>
</evidence>
<gene>
    <name evidence="1" type="ORF">UR21_C0004G0031</name>
</gene>
<accession>A0A0G0AZC0</accession>
<dbReference type="Proteomes" id="UP000034803">
    <property type="component" value="Unassembled WGS sequence"/>
</dbReference>
<dbReference type="EMBL" id="LBOI01000004">
    <property type="protein sequence ID" value="KKP31895.1"/>
    <property type="molecule type" value="Genomic_DNA"/>
</dbReference>
<protein>
    <submittedName>
        <fullName evidence="1">Uncharacterized protein</fullName>
    </submittedName>
</protein>
<dbReference type="AlphaFoldDB" id="A0A0G0AZC0"/>
<sequence length="66" mass="7391">MCYNCGCGIPDDDMGRGVLSKGGASLVDEDFQVMATRWGMTVEEAKENSYKLLKKQFEPKDVEKKI</sequence>
<comment type="caution">
    <text evidence="1">The sequence shown here is derived from an EMBL/GenBank/DDBJ whole genome shotgun (WGS) entry which is preliminary data.</text>
</comment>